<gene>
    <name evidence="1" type="ORF">PSTG_09335</name>
</gene>
<sequence length="91" mass="10585">MANNESDGSQDITHRLRGVVELTRRFRPISKASGRPVLMEDVKELWLSTDDMDVLKDPEQFCWDSSGFTWVHFFFAYGSVQQDDRLTDIRS</sequence>
<dbReference type="Proteomes" id="UP000054564">
    <property type="component" value="Unassembled WGS sequence"/>
</dbReference>
<evidence type="ECO:0000313" key="1">
    <source>
        <dbReference type="EMBL" id="KNE97358.1"/>
    </source>
</evidence>
<dbReference type="EMBL" id="AJIL01000069">
    <property type="protein sequence ID" value="KNE97358.1"/>
    <property type="molecule type" value="Genomic_DNA"/>
</dbReference>
<name>A0A0L0VDK1_9BASI</name>
<evidence type="ECO:0000313" key="2">
    <source>
        <dbReference type="Proteomes" id="UP000054564"/>
    </source>
</evidence>
<organism evidence="1 2">
    <name type="scientific">Puccinia striiformis f. sp. tritici PST-78</name>
    <dbReference type="NCBI Taxonomy" id="1165861"/>
    <lineage>
        <taxon>Eukaryota</taxon>
        <taxon>Fungi</taxon>
        <taxon>Dikarya</taxon>
        <taxon>Basidiomycota</taxon>
        <taxon>Pucciniomycotina</taxon>
        <taxon>Pucciniomycetes</taxon>
        <taxon>Pucciniales</taxon>
        <taxon>Pucciniaceae</taxon>
        <taxon>Puccinia</taxon>
    </lineage>
</organism>
<proteinExistence type="predicted"/>
<comment type="caution">
    <text evidence="1">The sequence shown here is derived from an EMBL/GenBank/DDBJ whole genome shotgun (WGS) entry which is preliminary data.</text>
</comment>
<dbReference type="AlphaFoldDB" id="A0A0L0VDK1"/>
<reference evidence="2" key="1">
    <citation type="submission" date="2014-03" db="EMBL/GenBank/DDBJ databases">
        <title>The Genome Sequence of Puccinia striiformis f. sp. tritici PST-78.</title>
        <authorList>
            <consortium name="The Broad Institute Genome Sequencing Platform"/>
            <person name="Cuomo C."/>
            <person name="Hulbert S."/>
            <person name="Chen X."/>
            <person name="Walker B."/>
            <person name="Young S.K."/>
            <person name="Zeng Q."/>
            <person name="Gargeya S."/>
            <person name="Fitzgerald M."/>
            <person name="Haas B."/>
            <person name="Abouelleil A."/>
            <person name="Alvarado L."/>
            <person name="Arachchi H.M."/>
            <person name="Berlin A.M."/>
            <person name="Chapman S.B."/>
            <person name="Goldberg J."/>
            <person name="Griggs A."/>
            <person name="Gujja S."/>
            <person name="Hansen M."/>
            <person name="Howarth C."/>
            <person name="Imamovic A."/>
            <person name="Larimer J."/>
            <person name="McCowan C."/>
            <person name="Montmayeur A."/>
            <person name="Murphy C."/>
            <person name="Neiman D."/>
            <person name="Pearson M."/>
            <person name="Priest M."/>
            <person name="Roberts A."/>
            <person name="Saif S."/>
            <person name="Shea T."/>
            <person name="Sisk P."/>
            <person name="Sykes S."/>
            <person name="Wortman J."/>
            <person name="Nusbaum C."/>
            <person name="Birren B."/>
        </authorList>
    </citation>
    <scope>NUCLEOTIDE SEQUENCE [LARGE SCALE GENOMIC DNA]</scope>
    <source>
        <strain evidence="2">race PST-78</strain>
    </source>
</reference>
<keyword evidence="2" id="KW-1185">Reference proteome</keyword>
<protein>
    <submittedName>
        <fullName evidence="1">Uncharacterized protein</fullName>
    </submittedName>
</protein>
<accession>A0A0L0VDK1</accession>